<evidence type="ECO:0000256" key="2">
    <source>
        <dbReference type="ARBA" id="ARBA00006459"/>
    </source>
</evidence>
<sequence>MEKKLPRRKEHDKKMQIRGLRYCSMLMDHDLFTYLLGIEGSHEKFEMDSNKDVPMANVNNSQGLAERGNFSHYLHPDNDETSDKSKLILNQQREDDDDEEEEEGGILNFLFRRSTRRKSKKKISQNEEQIHVIERTEGPRRSLRQSIRRLFRRSESFSRAQNENDIIGQVEVADVSAPAIETRSDNATESQISTSAHEDTLIAVVDDASIDGGIEQRPSVRFTYNRVDIPILLTPPSPPRNRPVAMNLNQGIVLRNVLLNATTDGAVNEPIPSNPPAESSNNGSRSRVPRDDEPTLPFETDEERSKRVGFWPHAPCSLLAVLACTLGMGNMCRFSFLCFQYGGGFILQFIMLSVTFGFPMISFFMSVGQYTGSGIMDMWRISPFFQGVGVASLIATTLIGIYTIIPVSWLFVYFRDSFITNGYIFKWGECSSIFKGEFNGINCRRYNSSQIFRKTVPEYFHGRVLQRSNLHPVPSTFGELKFENVFNLAVVWMLIFICLSKGLKSYGKVVFVFAFFPLIGILLVSVELLRQAENGTEYIMNMNTMMWESFTSGASWIAAAREVFFTWGIHGAVIMQITSHNRFKHNIIRDSTVVILVTFSTLLVVGFLSCACFAIIFKHEGGSINFLASSFETERNLLFLAPNPDPKIPLQLHWSNNLLLGEEMMTSHMDSIHESNYQVFRLVTELFPAAVANLGANRISPFWSVLFYLTLITFALAQQLAIWRCAIEGIIAIKPKVLRSWETTITFIMCVMGFVLGLPATTEVGIFVIYFLDFCIGSAWWIMIIYLVMMLAVLVVRGKPYRADNLVSLLTSNKFSRKWLSNVISFSWTVIVPAILLILSITSFRNGKYSRIFNWYDNRGYRYWPTWVRQIGTFIQICPLLAIPLIGCIQTCRYLAKGPTDLFDRLQTLYRPNMRTPPDGQQTDSFTRRRVGLENPGFTEDPPPKYTPPPSYNTATGLKLLKRLNSLRRSLRSQFPGRSSTSTSNVGVVELSSQQTGNSSSDVLMPSVFILTANDLHEPSTSNLQTRINSSTTVSSLSSVACFVDMLHFVTVSSEEFVVNPTKAYRQKRTTVRARRMNLVCAEATDGATIQKTRSGSLWIVGRIEDTVLTSS</sequence>
<feature type="transmembrane region" description="Helical" evidence="10">
    <location>
        <begin position="702"/>
        <end position="723"/>
    </location>
</feature>
<comment type="subcellular location">
    <subcellularLocation>
        <location evidence="1">Membrane</location>
        <topology evidence="1">Multi-pass membrane protein</topology>
    </subcellularLocation>
</comment>
<dbReference type="InterPro" id="IPR000175">
    <property type="entry name" value="Na/ntran_symport"/>
</dbReference>
<feature type="binding site" evidence="8">
    <location>
        <position position="330"/>
    </location>
    <ligand>
        <name>Na(+)</name>
        <dbReference type="ChEBI" id="CHEBI:29101"/>
        <label>1</label>
    </ligand>
</feature>
<keyword evidence="12" id="KW-1185">Reference proteome</keyword>
<dbReference type="GO" id="GO:0046872">
    <property type="term" value="F:metal ion binding"/>
    <property type="evidence" value="ECO:0007669"/>
    <property type="project" value="UniProtKB-KW"/>
</dbReference>
<feature type="transmembrane region" description="Helical" evidence="10">
    <location>
        <begin position="310"/>
        <end position="329"/>
    </location>
</feature>
<feature type="compositionally biased region" description="Polar residues" evidence="9">
    <location>
        <begin position="276"/>
        <end position="285"/>
    </location>
</feature>
<feature type="transmembrane region" description="Helical" evidence="10">
    <location>
        <begin position="819"/>
        <end position="841"/>
    </location>
</feature>
<dbReference type="EnsemblMetazoa" id="SMAR006140-RA">
    <property type="protein sequence ID" value="SMAR006140-PA"/>
    <property type="gene ID" value="SMAR006140"/>
</dbReference>
<feature type="transmembrane region" description="Helical" evidence="10">
    <location>
        <begin position="744"/>
        <end position="772"/>
    </location>
</feature>
<feature type="transmembrane region" description="Helical" evidence="10">
    <location>
        <begin position="341"/>
        <end position="364"/>
    </location>
</feature>
<reference evidence="12" key="1">
    <citation type="submission" date="2011-05" db="EMBL/GenBank/DDBJ databases">
        <authorList>
            <person name="Richards S.R."/>
            <person name="Qu J."/>
            <person name="Jiang H."/>
            <person name="Jhangiani S.N."/>
            <person name="Agravi P."/>
            <person name="Goodspeed R."/>
            <person name="Gross S."/>
            <person name="Mandapat C."/>
            <person name="Jackson L."/>
            <person name="Mathew T."/>
            <person name="Pu L."/>
            <person name="Thornton R."/>
            <person name="Saada N."/>
            <person name="Wilczek-Boney K.B."/>
            <person name="Lee S."/>
            <person name="Kovar C."/>
            <person name="Wu Y."/>
            <person name="Scherer S.E."/>
            <person name="Worley K.C."/>
            <person name="Muzny D.M."/>
            <person name="Gibbs R."/>
        </authorList>
    </citation>
    <scope>NUCLEOTIDE SEQUENCE</scope>
    <source>
        <strain evidence="12">Brora</strain>
    </source>
</reference>
<feature type="transmembrane region" description="Helical" evidence="10">
    <location>
        <begin position="510"/>
        <end position="529"/>
    </location>
</feature>
<dbReference type="EMBL" id="JH431669">
    <property type="status" value="NOT_ANNOTATED_CDS"/>
    <property type="molecule type" value="Genomic_DNA"/>
</dbReference>
<feature type="transmembrane region" description="Helical" evidence="10">
    <location>
        <begin position="549"/>
        <end position="573"/>
    </location>
</feature>
<evidence type="ECO:0000256" key="8">
    <source>
        <dbReference type="PIRSR" id="PIRSR600175-1"/>
    </source>
</evidence>
<name>T1IY39_STRMM</name>
<evidence type="ECO:0000256" key="5">
    <source>
        <dbReference type="ARBA" id="ARBA00022847"/>
    </source>
</evidence>
<feature type="transmembrane region" description="Helical" evidence="10">
    <location>
        <begin position="874"/>
        <end position="896"/>
    </location>
</feature>
<dbReference type="InterPro" id="IPR037272">
    <property type="entry name" value="SNS_sf"/>
</dbReference>
<comment type="similarity">
    <text evidence="2">Belongs to the sodium:neurotransmitter symporter (SNF) (TC 2.A.22) family.</text>
</comment>
<dbReference type="HOGENOM" id="CLU_281693_0_0_1"/>
<dbReference type="GO" id="GO:0005283">
    <property type="term" value="F:amino acid:sodium symporter activity"/>
    <property type="evidence" value="ECO:0007669"/>
    <property type="project" value="TreeGrafter"/>
</dbReference>
<evidence type="ECO:0000256" key="4">
    <source>
        <dbReference type="ARBA" id="ARBA00022692"/>
    </source>
</evidence>
<dbReference type="GO" id="GO:0089718">
    <property type="term" value="P:amino acid import across plasma membrane"/>
    <property type="evidence" value="ECO:0007669"/>
    <property type="project" value="TreeGrafter"/>
</dbReference>
<dbReference type="PANTHER" id="PTHR11616:SF323">
    <property type="entry name" value="SODIUM-DEPENDENT TRANSPORTER BEDRAGGLED"/>
    <property type="match status" value="1"/>
</dbReference>
<proteinExistence type="inferred from homology"/>
<feature type="transmembrane region" description="Helical" evidence="10">
    <location>
        <begin position="485"/>
        <end position="503"/>
    </location>
</feature>
<evidence type="ECO:0008006" key="13">
    <source>
        <dbReference type="Google" id="ProtNLM"/>
    </source>
</evidence>
<dbReference type="AlphaFoldDB" id="T1IY39"/>
<feature type="transmembrane region" description="Helical" evidence="10">
    <location>
        <begin position="384"/>
        <end position="405"/>
    </location>
</feature>
<dbReference type="PANTHER" id="PTHR11616">
    <property type="entry name" value="SODIUM/CHLORIDE DEPENDENT TRANSPORTER"/>
    <property type="match status" value="1"/>
</dbReference>
<keyword evidence="6 10" id="KW-1133">Transmembrane helix</keyword>
<organism evidence="11 12">
    <name type="scientific">Strigamia maritima</name>
    <name type="common">European centipede</name>
    <name type="synonym">Geophilus maritimus</name>
    <dbReference type="NCBI Taxonomy" id="126957"/>
    <lineage>
        <taxon>Eukaryota</taxon>
        <taxon>Metazoa</taxon>
        <taxon>Ecdysozoa</taxon>
        <taxon>Arthropoda</taxon>
        <taxon>Myriapoda</taxon>
        <taxon>Chilopoda</taxon>
        <taxon>Pleurostigmophora</taxon>
        <taxon>Geophilomorpha</taxon>
        <taxon>Linotaeniidae</taxon>
        <taxon>Strigamia</taxon>
    </lineage>
</organism>
<accession>T1IY39</accession>
<dbReference type="Proteomes" id="UP000014500">
    <property type="component" value="Unassembled WGS sequence"/>
</dbReference>
<keyword evidence="8" id="KW-0479">Metal-binding</keyword>
<reference evidence="11" key="2">
    <citation type="submission" date="2015-02" db="UniProtKB">
        <authorList>
            <consortium name="EnsemblMetazoa"/>
        </authorList>
    </citation>
    <scope>IDENTIFICATION</scope>
</reference>
<evidence type="ECO:0000256" key="7">
    <source>
        <dbReference type="ARBA" id="ARBA00023136"/>
    </source>
</evidence>
<feature type="region of interest" description="Disordered" evidence="9">
    <location>
        <begin position="265"/>
        <end position="301"/>
    </location>
</feature>
<dbReference type="OMA" id="MDMWRIS"/>
<dbReference type="PhylomeDB" id="T1IY39"/>
<dbReference type="SUPFAM" id="SSF161070">
    <property type="entry name" value="SNF-like"/>
    <property type="match status" value="1"/>
</dbReference>
<evidence type="ECO:0000256" key="9">
    <source>
        <dbReference type="SAM" id="MobiDB-lite"/>
    </source>
</evidence>
<evidence type="ECO:0000256" key="1">
    <source>
        <dbReference type="ARBA" id="ARBA00004141"/>
    </source>
</evidence>
<protein>
    <recommendedName>
        <fullName evidence="13">Transporter</fullName>
    </recommendedName>
</protein>
<keyword evidence="8" id="KW-0915">Sodium</keyword>
<feature type="transmembrane region" description="Helical" evidence="10">
    <location>
        <begin position="778"/>
        <end position="798"/>
    </location>
</feature>
<evidence type="ECO:0000313" key="12">
    <source>
        <dbReference type="Proteomes" id="UP000014500"/>
    </source>
</evidence>
<keyword evidence="5" id="KW-0769">Symport</keyword>
<keyword evidence="7 10" id="KW-0472">Membrane</keyword>
<keyword evidence="4 10" id="KW-0812">Transmembrane</keyword>
<dbReference type="PROSITE" id="PS50267">
    <property type="entry name" value="NA_NEUROTRAN_SYMP_3"/>
    <property type="match status" value="1"/>
</dbReference>
<evidence type="ECO:0000256" key="10">
    <source>
        <dbReference type="SAM" id="Phobius"/>
    </source>
</evidence>
<dbReference type="PRINTS" id="PR00176">
    <property type="entry name" value="NANEUSMPORT"/>
</dbReference>
<evidence type="ECO:0000313" key="11">
    <source>
        <dbReference type="EnsemblMetazoa" id="SMAR006140-PA"/>
    </source>
</evidence>
<evidence type="ECO:0000256" key="6">
    <source>
        <dbReference type="ARBA" id="ARBA00022989"/>
    </source>
</evidence>
<dbReference type="GO" id="GO:0015179">
    <property type="term" value="F:L-amino acid transmembrane transporter activity"/>
    <property type="evidence" value="ECO:0007669"/>
    <property type="project" value="TreeGrafter"/>
</dbReference>
<evidence type="ECO:0000256" key="3">
    <source>
        <dbReference type="ARBA" id="ARBA00022448"/>
    </source>
</evidence>
<dbReference type="eggNOG" id="KOG3660">
    <property type="taxonomic scope" value="Eukaryota"/>
</dbReference>
<feature type="transmembrane region" description="Helical" evidence="10">
    <location>
        <begin position="593"/>
        <end position="617"/>
    </location>
</feature>
<dbReference type="GO" id="GO:0005886">
    <property type="term" value="C:plasma membrane"/>
    <property type="evidence" value="ECO:0007669"/>
    <property type="project" value="TreeGrafter"/>
</dbReference>
<keyword evidence="3" id="KW-0813">Transport</keyword>
<dbReference type="Pfam" id="PF00209">
    <property type="entry name" value="SNF"/>
    <property type="match status" value="1"/>
</dbReference>